<proteinExistence type="predicted"/>
<keyword evidence="3" id="KW-0418">Kinase</keyword>
<dbReference type="PROSITE" id="PS50110">
    <property type="entry name" value="RESPONSE_REGULATORY"/>
    <property type="match status" value="1"/>
</dbReference>
<keyword evidence="1" id="KW-0597">Phosphoprotein</keyword>
<dbReference type="GO" id="GO:0016301">
    <property type="term" value="F:kinase activity"/>
    <property type="evidence" value="ECO:0007669"/>
    <property type="project" value="UniProtKB-KW"/>
</dbReference>
<dbReference type="InterPro" id="IPR011006">
    <property type="entry name" value="CheY-like_superfamily"/>
</dbReference>
<evidence type="ECO:0000313" key="3">
    <source>
        <dbReference type="EMBL" id="ODS31257.1"/>
    </source>
</evidence>
<accession>A0A1E3X6J7</accession>
<protein>
    <submittedName>
        <fullName evidence="3">Putative two-component sensor kinase</fullName>
    </submittedName>
</protein>
<dbReference type="EMBL" id="MAYW01000131">
    <property type="protein sequence ID" value="ODS31257.1"/>
    <property type="molecule type" value="Genomic_DNA"/>
</dbReference>
<feature type="modified residue" description="4-aspartylphosphate" evidence="1">
    <location>
        <position position="51"/>
    </location>
</feature>
<dbReference type="SUPFAM" id="SSF52172">
    <property type="entry name" value="CheY-like"/>
    <property type="match status" value="1"/>
</dbReference>
<dbReference type="InterPro" id="IPR052048">
    <property type="entry name" value="ST_Response_Regulator"/>
</dbReference>
<feature type="domain" description="Response regulatory" evidence="2">
    <location>
        <begin position="1"/>
        <end position="117"/>
    </location>
</feature>
<organism evidence="3 4">
    <name type="scientific">Candidatus Scalindua rubra</name>
    <dbReference type="NCBI Taxonomy" id="1872076"/>
    <lineage>
        <taxon>Bacteria</taxon>
        <taxon>Pseudomonadati</taxon>
        <taxon>Planctomycetota</taxon>
        <taxon>Candidatus Brocadiia</taxon>
        <taxon>Candidatus Brocadiales</taxon>
        <taxon>Candidatus Scalinduaceae</taxon>
        <taxon>Candidatus Scalindua</taxon>
    </lineage>
</organism>
<dbReference type="PANTHER" id="PTHR43228">
    <property type="entry name" value="TWO-COMPONENT RESPONSE REGULATOR"/>
    <property type="match status" value="1"/>
</dbReference>
<reference evidence="3 4" key="1">
    <citation type="submission" date="2016-07" db="EMBL/GenBank/DDBJ databases">
        <title>Draft genome of Scalindua rubra, obtained from a brine-seawater interface in the Red Sea, sheds light on salt adaptation in anammox bacteria.</title>
        <authorList>
            <person name="Speth D.R."/>
            <person name="Lagkouvardos I."/>
            <person name="Wang Y."/>
            <person name="Qian P.-Y."/>
            <person name="Dutilh B.E."/>
            <person name="Jetten M.S."/>
        </authorList>
    </citation>
    <scope>NUCLEOTIDE SEQUENCE [LARGE SCALE GENOMIC DNA]</scope>
    <source>
        <strain evidence="3">BSI-1</strain>
    </source>
</reference>
<gene>
    <name evidence="3" type="ORF">SCARUB_03626</name>
</gene>
<dbReference type="AlphaFoldDB" id="A0A1E3X6J7"/>
<dbReference type="GO" id="GO:0000160">
    <property type="term" value="P:phosphorelay signal transduction system"/>
    <property type="evidence" value="ECO:0007669"/>
    <property type="project" value="InterPro"/>
</dbReference>
<dbReference type="InterPro" id="IPR001789">
    <property type="entry name" value="Sig_transdc_resp-reg_receiver"/>
</dbReference>
<name>A0A1E3X6J7_9BACT</name>
<dbReference type="Gene3D" id="3.40.50.2300">
    <property type="match status" value="1"/>
</dbReference>
<dbReference type="Proteomes" id="UP000094056">
    <property type="component" value="Unassembled WGS sequence"/>
</dbReference>
<dbReference type="PANTHER" id="PTHR43228:SF1">
    <property type="entry name" value="TWO-COMPONENT RESPONSE REGULATOR ARR22"/>
    <property type="match status" value="1"/>
</dbReference>
<keyword evidence="3" id="KW-0808">Transferase</keyword>
<dbReference type="SMART" id="SM00448">
    <property type="entry name" value="REC"/>
    <property type="match status" value="1"/>
</dbReference>
<evidence type="ECO:0000256" key="1">
    <source>
        <dbReference type="PROSITE-ProRule" id="PRU00169"/>
    </source>
</evidence>
<sequence>MDDEEQIRIIFRKTLTRMNYEVEVAVDGNEMIELYKRAKERQKPFNAVIMDLTVAGGMGGEEAINRLLEIDPEIRAIVSSSNIDDPIMDNFKKYGFRAALPKPFEIDELSKTLQRVIMVNGNTGAGSGQ</sequence>
<evidence type="ECO:0000313" key="4">
    <source>
        <dbReference type="Proteomes" id="UP000094056"/>
    </source>
</evidence>
<comment type="caution">
    <text evidence="3">The sequence shown here is derived from an EMBL/GenBank/DDBJ whole genome shotgun (WGS) entry which is preliminary data.</text>
</comment>
<evidence type="ECO:0000259" key="2">
    <source>
        <dbReference type="PROSITE" id="PS50110"/>
    </source>
</evidence>
<dbReference type="Pfam" id="PF00072">
    <property type="entry name" value="Response_reg"/>
    <property type="match status" value="1"/>
</dbReference>